<keyword evidence="1" id="KW-0472">Membrane</keyword>
<keyword evidence="1" id="KW-1133">Transmembrane helix</keyword>
<dbReference type="Proteomes" id="UP000887458">
    <property type="component" value="Unassembled WGS sequence"/>
</dbReference>
<keyword evidence="3" id="KW-1185">Reference proteome</keyword>
<accession>A0ABQ8IS89</accession>
<evidence type="ECO:0000313" key="3">
    <source>
        <dbReference type="Proteomes" id="UP000887458"/>
    </source>
</evidence>
<sequence>MVSHPIDGLQQTLWTNEHDNLNSNWLRHVVVTIIVNHIDVEVRQPILHQVQSGYASELSLLSPFIVWLNNVFGLVSLILSLESVRLH</sequence>
<evidence type="ECO:0000313" key="2">
    <source>
        <dbReference type="EMBL" id="KAH9413154.1"/>
    </source>
</evidence>
<protein>
    <submittedName>
        <fullName evidence="2">Uncharacterized protein</fullName>
    </submittedName>
</protein>
<feature type="transmembrane region" description="Helical" evidence="1">
    <location>
        <begin position="60"/>
        <end position="81"/>
    </location>
</feature>
<reference evidence="2 3" key="2">
    <citation type="journal article" date="2022" name="Mol. Biol. Evol.">
        <title>Comparative Genomics Reveals Insights into the Divergent Evolution of Astigmatic Mites and Household Pest Adaptations.</title>
        <authorList>
            <person name="Xiong Q."/>
            <person name="Wan A.T."/>
            <person name="Liu X."/>
            <person name="Fung C.S."/>
            <person name="Xiao X."/>
            <person name="Malainual N."/>
            <person name="Hou J."/>
            <person name="Wang L."/>
            <person name="Wang M."/>
            <person name="Yang K.Y."/>
            <person name="Cui Y."/>
            <person name="Leung E.L."/>
            <person name="Nong W."/>
            <person name="Shin S.K."/>
            <person name="Au S.W."/>
            <person name="Jeong K.Y."/>
            <person name="Chew F.T."/>
            <person name="Hui J.H."/>
            <person name="Leung T.F."/>
            <person name="Tungtrongchitr A."/>
            <person name="Zhong N."/>
            <person name="Liu Z."/>
            <person name="Tsui S.K."/>
        </authorList>
    </citation>
    <scope>NUCLEOTIDE SEQUENCE [LARGE SCALE GENOMIC DNA]</scope>
    <source>
        <strain evidence="2">Derp</strain>
    </source>
</reference>
<reference evidence="2 3" key="1">
    <citation type="journal article" date="2018" name="J. Allergy Clin. Immunol.">
        <title>High-quality assembly of Dermatophagoides pteronyssinus genome and transcriptome reveals a wide range of novel allergens.</title>
        <authorList>
            <person name="Liu X.Y."/>
            <person name="Yang K.Y."/>
            <person name="Wang M.Q."/>
            <person name="Kwok J.S."/>
            <person name="Zeng X."/>
            <person name="Yang Z."/>
            <person name="Xiao X.J."/>
            <person name="Lau C.P."/>
            <person name="Li Y."/>
            <person name="Huang Z.M."/>
            <person name="Ba J.G."/>
            <person name="Yim A.K."/>
            <person name="Ouyang C.Y."/>
            <person name="Ngai S.M."/>
            <person name="Chan T.F."/>
            <person name="Leung E.L."/>
            <person name="Liu L."/>
            <person name="Liu Z.G."/>
            <person name="Tsui S.K."/>
        </authorList>
    </citation>
    <scope>NUCLEOTIDE SEQUENCE [LARGE SCALE GENOMIC DNA]</scope>
    <source>
        <strain evidence="2">Derp</strain>
    </source>
</reference>
<evidence type="ECO:0000256" key="1">
    <source>
        <dbReference type="SAM" id="Phobius"/>
    </source>
</evidence>
<name>A0ABQ8IS89_DERPT</name>
<gene>
    <name evidence="2" type="ORF">DERP_006840</name>
</gene>
<comment type="caution">
    <text evidence="2">The sequence shown here is derived from an EMBL/GenBank/DDBJ whole genome shotgun (WGS) entry which is preliminary data.</text>
</comment>
<proteinExistence type="predicted"/>
<organism evidence="2 3">
    <name type="scientific">Dermatophagoides pteronyssinus</name>
    <name type="common">European house dust mite</name>
    <dbReference type="NCBI Taxonomy" id="6956"/>
    <lineage>
        <taxon>Eukaryota</taxon>
        <taxon>Metazoa</taxon>
        <taxon>Ecdysozoa</taxon>
        <taxon>Arthropoda</taxon>
        <taxon>Chelicerata</taxon>
        <taxon>Arachnida</taxon>
        <taxon>Acari</taxon>
        <taxon>Acariformes</taxon>
        <taxon>Sarcoptiformes</taxon>
        <taxon>Astigmata</taxon>
        <taxon>Psoroptidia</taxon>
        <taxon>Analgoidea</taxon>
        <taxon>Pyroglyphidae</taxon>
        <taxon>Dermatophagoidinae</taxon>
        <taxon>Dermatophagoides</taxon>
    </lineage>
</organism>
<keyword evidence="1" id="KW-0812">Transmembrane</keyword>
<dbReference type="EMBL" id="NJHN03000123">
    <property type="protein sequence ID" value="KAH9413154.1"/>
    <property type="molecule type" value="Genomic_DNA"/>
</dbReference>